<proteinExistence type="predicted"/>
<dbReference type="Proteomes" id="UP000177369">
    <property type="component" value="Unassembled WGS sequence"/>
</dbReference>
<comment type="caution">
    <text evidence="2">The sequence shown here is derived from an EMBL/GenBank/DDBJ whole genome shotgun (WGS) entry which is preliminary data.</text>
</comment>
<evidence type="ECO:0000259" key="1">
    <source>
        <dbReference type="Pfam" id="PF00535"/>
    </source>
</evidence>
<accession>A0A1F5GBX8</accession>
<organism evidence="2 3">
    <name type="scientific">Candidatus Curtissbacteria bacterium RIFCSPHIGHO2_02_FULL_40_16b</name>
    <dbReference type="NCBI Taxonomy" id="1797714"/>
    <lineage>
        <taxon>Bacteria</taxon>
        <taxon>Candidatus Curtissiibacteriota</taxon>
    </lineage>
</organism>
<dbReference type="PANTHER" id="PTHR48090:SF7">
    <property type="entry name" value="RFBJ PROTEIN"/>
    <property type="match status" value="1"/>
</dbReference>
<dbReference type="Pfam" id="PF00535">
    <property type="entry name" value="Glycos_transf_2"/>
    <property type="match status" value="1"/>
</dbReference>
<evidence type="ECO:0000313" key="2">
    <source>
        <dbReference type="EMBL" id="OGD89360.1"/>
    </source>
</evidence>
<dbReference type="AlphaFoldDB" id="A0A1F5GBX8"/>
<dbReference type="STRING" id="1797714.A3D04_03925"/>
<reference evidence="2 3" key="1">
    <citation type="journal article" date="2016" name="Nat. Commun.">
        <title>Thousands of microbial genomes shed light on interconnected biogeochemical processes in an aquifer system.</title>
        <authorList>
            <person name="Anantharaman K."/>
            <person name="Brown C.T."/>
            <person name="Hug L.A."/>
            <person name="Sharon I."/>
            <person name="Castelle C.J."/>
            <person name="Probst A.J."/>
            <person name="Thomas B.C."/>
            <person name="Singh A."/>
            <person name="Wilkins M.J."/>
            <person name="Karaoz U."/>
            <person name="Brodie E.L."/>
            <person name="Williams K.H."/>
            <person name="Hubbard S.S."/>
            <person name="Banfield J.F."/>
        </authorList>
    </citation>
    <scope>NUCLEOTIDE SEQUENCE [LARGE SCALE GENOMIC DNA]</scope>
</reference>
<dbReference type="SUPFAM" id="SSF53448">
    <property type="entry name" value="Nucleotide-diphospho-sugar transferases"/>
    <property type="match status" value="1"/>
</dbReference>
<dbReference type="CDD" id="cd04179">
    <property type="entry name" value="DPM_DPG-synthase_like"/>
    <property type="match status" value="1"/>
</dbReference>
<feature type="domain" description="Glycosyltransferase 2-like" evidence="1">
    <location>
        <begin position="4"/>
        <end position="165"/>
    </location>
</feature>
<dbReference type="InterPro" id="IPR050256">
    <property type="entry name" value="Glycosyltransferase_2"/>
</dbReference>
<dbReference type="PANTHER" id="PTHR48090">
    <property type="entry name" value="UNDECAPRENYL-PHOSPHATE 4-DEOXY-4-FORMAMIDO-L-ARABINOSE TRANSFERASE-RELATED"/>
    <property type="match status" value="1"/>
</dbReference>
<evidence type="ECO:0000313" key="3">
    <source>
        <dbReference type="Proteomes" id="UP000177369"/>
    </source>
</evidence>
<dbReference type="InterPro" id="IPR001173">
    <property type="entry name" value="Glyco_trans_2-like"/>
</dbReference>
<sequence length="225" mass="25963">MKISIIIPVYNEEKTVAEIINRVKRVPYPGKKEIIVIDDGSTDMTQKVLRSTHGITLLNNKQNRGKGYSLRKGFSTATGDIILIQDADLEYDPNDHLKMIKLFDDNSVNIVYGSRFLKPNHKPRYTIYYYGNIFLSFITKILYGNKITDMETCYKSFRREVLTKITLNADRFDIEPELTCKLLKNGYKIVEVPIKYKSRSYSDGKKIGVLDGLYAIYVLLKLKIN</sequence>
<gene>
    <name evidence="2" type="ORF">A3D04_03925</name>
</gene>
<protein>
    <recommendedName>
        <fullName evidence="1">Glycosyltransferase 2-like domain-containing protein</fullName>
    </recommendedName>
</protein>
<dbReference type="EMBL" id="MFBD01000005">
    <property type="protein sequence ID" value="OGD89360.1"/>
    <property type="molecule type" value="Genomic_DNA"/>
</dbReference>
<dbReference type="Gene3D" id="3.90.550.10">
    <property type="entry name" value="Spore Coat Polysaccharide Biosynthesis Protein SpsA, Chain A"/>
    <property type="match status" value="1"/>
</dbReference>
<dbReference type="InterPro" id="IPR029044">
    <property type="entry name" value="Nucleotide-diphossugar_trans"/>
</dbReference>
<name>A0A1F5GBX8_9BACT</name>